<dbReference type="InterPro" id="IPR009068">
    <property type="entry name" value="uS15_NS1_RNA-bd_sf"/>
</dbReference>
<evidence type="ECO:0000256" key="6">
    <source>
        <dbReference type="RuleBase" id="RU004524"/>
    </source>
</evidence>
<dbReference type="HAMAP" id="MF_01343_B">
    <property type="entry name" value="Ribosomal_uS15_B"/>
    <property type="match status" value="1"/>
</dbReference>
<sequence>MAVTKDQTSQIVKKFKTSDLDTGSSEVQIALLTAKINDLTNHFAKHKKDHHGRRGLVTMVNKRRKLLDYLHRKDVKKYQDLIKALDIRDIRK</sequence>
<comment type="function">
    <text evidence="4">Forms an intersubunit bridge (bridge B4) with the 23S rRNA of the 50S subunit in the ribosome.</text>
</comment>
<dbReference type="EMBL" id="CP020946">
    <property type="protein sequence ID" value="ASD64073.1"/>
    <property type="molecule type" value="Genomic_DNA"/>
</dbReference>
<dbReference type="PANTHER" id="PTHR23321">
    <property type="entry name" value="RIBOSOMAL PROTEIN S15, BACTERIAL AND ORGANELLAR"/>
    <property type="match status" value="1"/>
</dbReference>
<evidence type="ECO:0000256" key="1">
    <source>
        <dbReference type="ARBA" id="ARBA00022980"/>
    </source>
</evidence>
<proteinExistence type="inferred from homology"/>
<dbReference type="Pfam" id="PF00312">
    <property type="entry name" value="Ribosomal_S15"/>
    <property type="match status" value="1"/>
</dbReference>
<dbReference type="Proteomes" id="UP000197003">
    <property type="component" value="Chromosome"/>
</dbReference>
<gene>
    <name evidence="4" type="primary">rpsO</name>
    <name evidence="7" type="ORF">B9G79_11105</name>
</gene>
<dbReference type="Gene3D" id="6.10.250.3130">
    <property type="match status" value="1"/>
</dbReference>
<protein>
    <recommendedName>
        <fullName evidence="4">Small ribosomal subunit protein uS15</fullName>
    </recommendedName>
</protein>
<dbReference type="NCBIfam" id="TIGR00952">
    <property type="entry name" value="S15_bact"/>
    <property type="match status" value="1"/>
</dbReference>
<evidence type="ECO:0000313" key="7">
    <source>
        <dbReference type="EMBL" id="ASD64073.1"/>
    </source>
</evidence>
<dbReference type="InterPro" id="IPR005290">
    <property type="entry name" value="Ribosomal_uS15_bac-type"/>
</dbReference>
<keyword evidence="2 4" id="KW-0687">Ribonucleoprotein</keyword>
<dbReference type="GO" id="GO:0006412">
    <property type="term" value="P:translation"/>
    <property type="evidence" value="ECO:0007669"/>
    <property type="project" value="UniProtKB-UniRule"/>
</dbReference>
<comment type="function">
    <text evidence="4 6">One of the primary rRNA binding proteins, it binds directly to 16S rRNA where it helps nucleate assembly of the platform of the 30S subunit by binding and bridging several RNA helices of the 16S rRNA.</text>
</comment>
<dbReference type="GO" id="GO:0022627">
    <property type="term" value="C:cytosolic small ribosomal subunit"/>
    <property type="evidence" value="ECO:0007669"/>
    <property type="project" value="TreeGrafter"/>
</dbReference>
<dbReference type="InterPro" id="IPR000589">
    <property type="entry name" value="Ribosomal_uS15"/>
</dbReference>
<evidence type="ECO:0000256" key="3">
    <source>
        <dbReference type="ARBA" id="ARBA00064542"/>
    </source>
</evidence>
<dbReference type="PROSITE" id="PS00362">
    <property type="entry name" value="RIBOSOMAL_S15"/>
    <property type="match status" value="1"/>
</dbReference>
<evidence type="ECO:0000256" key="2">
    <source>
        <dbReference type="ARBA" id="ARBA00023274"/>
    </source>
</evidence>
<evidence type="ECO:0000256" key="4">
    <source>
        <dbReference type="HAMAP-Rule" id="MF_01343"/>
    </source>
</evidence>
<dbReference type="OrthoDB" id="5295692at2"/>
<dbReference type="CDD" id="cd00353">
    <property type="entry name" value="Ribosomal_S15p_S13e"/>
    <property type="match status" value="1"/>
</dbReference>
<evidence type="ECO:0000256" key="5">
    <source>
        <dbReference type="RuleBase" id="RU003919"/>
    </source>
</evidence>
<evidence type="ECO:0000313" key="8">
    <source>
        <dbReference type="Proteomes" id="UP000197003"/>
    </source>
</evidence>
<dbReference type="GO" id="GO:0019843">
    <property type="term" value="F:rRNA binding"/>
    <property type="evidence" value="ECO:0007669"/>
    <property type="project" value="UniProtKB-UniRule"/>
</dbReference>
<dbReference type="GO" id="GO:0003735">
    <property type="term" value="F:structural constituent of ribosome"/>
    <property type="evidence" value="ECO:0007669"/>
    <property type="project" value="InterPro"/>
</dbReference>
<organism evidence="7 8">
    <name type="scientific">Bdellovibrio bacteriovorus</name>
    <dbReference type="NCBI Taxonomy" id="959"/>
    <lineage>
        <taxon>Bacteria</taxon>
        <taxon>Pseudomonadati</taxon>
        <taxon>Bdellovibrionota</taxon>
        <taxon>Bdellovibrionia</taxon>
        <taxon>Bdellovibrionales</taxon>
        <taxon>Pseudobdellovibrionaceae</taxon>
        <taxon>Bdellovibrio</taxon>
    </lineage>
</organism>
<comment type="subunit">
    <text evidence="3 4">Part of the 30S ribosomal subunit. Forms a bridge to the 50S subunit in the 70S ribosome, contacting the 23S rRNA.</text>
</comment>
<keyword evidence="4 6" id="KW-0694">RNA-binding</keyword>
<reference evidence="7 8" key="1">
    <citation type="submission" date="2017-04" db="EMBL/GenBank/DDBJ databases">
        <title>Whole genome sequence of Bdellovibrio bacteriovorus strain SSB218315.</title>
        <authorList>
            <person name="Oyedara O."/>
            <person name="Rodriguez-Perez M.A."/>
        </authorList>
    </citation>
    <scope>NUCLEOTIDE SEQUENCE [LARGE SCALE GENOMIC DNA]</scope>
    <source>
        <strain evidence="7 8">SSB218315</strain>
    </source>
</reference>
<dbReference type="PANTHER" id="PTHR23321:SF26">
    <property type="entry name" value="SMALL RIBOSOMAL SUBUNIT PROTEIN US15M"/>
    <property type="match status" value="1"/>
</dbReference>
<dbReference type="SMART" id="SM01387">
    <property type="entry name" value="Ribosomal_S15"/>
    <property type="match status" value="1"/>
</dbReference>
<dbReference type="RefSeq" id="WP_088565557.1">
    <property type="nucleotide sequence ID" value="NZ_CP020946.1"/>
</dbReference>
<accession>A0A1Z3N9B8</accession>
<dbReference type="SUPFAM" id="SSF47060">
    <property type="entry name" value="S15/NS1 RNA-binding domain"/>
    <property type="match status" value="1"/>
</dbReference>
<keyword evidence="1 4" id="KW-0689">Ribosomal protein</keyword>
<dbReference type="AlphaFoldDB" id="A0A1Z3N9B8"/>
<dbReference type="Gene3D" id="1.10.287.10">
    <property type="entry name" value="S15/NS1, RNA-binding"/>
    <property type="match status" value="1"/>
</dbReference>
<dbReference type="FunFam" id="1.10.287.10:FF:000002">
    <property type="entry name" value="30S ribosomal protein S15"/>
    <property type="match status" value="1"/>
</dbReference>
<keyword evidence="4 6" id="KW-0699">rRNA-binding</keyword>
<name>A0A1Z3N9B8_BDEBC</name>
<comment type="similarity">
    <text evidence="4 5">Belongs to the universal ribosomal protein uS15 family.</text>
</comment>